<comment type="caution">
    <text evidence="3">The sequence shown here is derived from an EMBL/GenBank/DDBJ whole genome shotgun (WGS) entry which is preliminary data.</text>
</comment>
<evidence type="ECO:0000313" key="3">
    <source>
        <dbReference type="EMBL" id="GAH67751.1"/>
    </source>
</evidence>
<reference evidence="3" key="1">
    <citation type="journal article" date="2014" name="Front. Microbiol.">
        <title>High frequency of phylogenetically diverse reductive dehalogenase-homologous genes in deep subseafloor sedimentary metagenomes.</title>
        <authorList>
            <person name="Kawai M."/>
            <person name="Futagami T."/>
            <person name="Toyoda A."/>
            <person name="Takaki Y."/>
            <person name="Nishi S."/>
            <person name="Hori S."/>
            <person name="Arai W."/>
            <person name="Tsubouchi T."/>
            <person name="Morono Y."/>
            <person name="Uchiyama I."/>
            <person name="Ito T."/>
            <person name="Fujiyama A."/>
            <person name="Inagaki F."/>
            <person name="Takami H."/>
        </authorList>
    </citation>
    <scope>NUCLEOTIDE SEQUENCE</scope>
    <source>
        <strain evidence="3">Expedition CK06-06</strain>
    </source>
</reference>
<sequence length="246" mass="28061">MKEVGSPKLLFENLDLTPIQPILWTGLHRDGPGRPVEYNPVWDLRALMLRQIEQIPYIKDLVKRLRRDPHLRETCGYRDKAPCEAHFSQMKKRIGADGFRLIEAWLRREALRLRRSQPLSATGLVQAAGLDGTDLPAWSSRDPHDTRRGLGDPDARVGRGKKGFMLGYQSLFLVDIEGFPLGHVEAPLNVNEKQLVEELLTRVLGECIEVELLAADSQFESQSIFQLLDSLKIGHIIAWRRLKSRE</sequence>
<dbReference type="InterPro" id="IPR008490">
    <property type="entry name" value="Transposase_InsH_N"/>
</dbReference>
<feature type="region of interest" description="Disordered" evidence="1">
    <location>
        <begin position="135"/>
        <end position="155"/>
    </location>
</feature>
<feature type="compositionally biased region" description="Basic and acidic residues" evidence="1">
    <location>
        <begin position="141"/>
        <end position="155"/>
    </location>
</feature>
<evidence type="ECO:0000256" key="1">
    <source>
        <dbReference type="SAM" id="MobiDB-lite"/>
    </source>
</evidence>
<dbReference type="EMBL" id="BARU01025550">
    <property type="protein sequence ID" value="GAH67751.1"/>
    <property type="molecule type" value="Genomic_DNA"/>
</dbReference>
<dbReference type="Pfam" id="PF05598">
    <property type="entry name" value="DUF772"/>
    <property type="match status" value="1"/>
</dbReference>
<gene>
    <name evidence="3" type="ORF">S03H2_41149</name>
</gene>
<protein>
    <recommendedName>
        <fullName evidence="2">Transposase InsH N-terminal domain-containing protein</fullName>
    </recommendedName>
</protein>
<evidence type="ECO:0000259" key="2">
    <source>
        <dbReference type="Pfam" id="PF05598"/>
    </source>
</evidence>
<accession>X1HC32</accession>
<name>X1HC32_9ZZZZ</name>
<organism evidence="3">
    <name type="scientific">marine sediment metagenome</name>
    <dbReference type="NCBI Taxonomy" id="412755"/>
    <lineage>
        <taxon>unclassified sequences</taxon>
        <taxon>metagenomes</taxon>
        <taxon>ecological metagenomes</taxon>
    </lineage>
</organism>
<feature type="non-terminal residue" evidence="3">
    <location>
        <position position="246"/>
    </location>
</feature>
<proteinExistence type="predicted"/>
<dbReference type="AlphaFoldDB" id="X1HC32"/>
<feature type="domain" description="Transposase InsH N-terminal" evidence="2">
    <location>
        <begin position="15"/>
        <end position="93"/>
    </location>
</feature>